<evidence type="ECO:0000256" key="4">
    <source>
        <dbReference type="PROSITE-ProRule" id="PRU10137"/>
    </source>
</evidence>
<gene>
    <name evidence="8" type="ORF">E6A44_016890</name>
</gene>
<feature type="coiled-coil region" evidence="5">
    <location>
        <begin position="393"/>
        <end position="444"/>
    </location>
</feature>
<evidence type="ECO:0000313" key="8">
    <source>
        <dbReference type="EMBL" id="MFN0257270.1"/>
    </source>
</evidence>
<dbReference type="RefSeq" id="WP_138724413.1">
    <property type="nucleotide sequence ID" value="NZ_SSHJ02000008.1"/>
</dbReference>
<comment type="caution">
    <text evidence="8">The sequence shown here is derived from an EMBL/GenBank/DDBJ whole genome shotgun (WGS) entry which is preliminary data.</text>
</comment>
<dbReference type="EMBL" id="SSHJ02000008">
    <property type="protein sequence ID" value="MFN0257270.1"/>
    <property type="molecule type" value="Genomic_DNA"/>
</dbReference>
<dbReference type="InterPro" id="IPR038109">
    <property type="entry name" value="DNA_bind_recomb_sf"/>
</dbReference>
<dbReference type="InterPro" id="IPR006118">
    <property type="entry name" value="Recombinase_CS"/>
</dbReference>
<dbReference type="Gene3D" id="3.90.1750.20">
    <property type="entry name" value="Putative Large Serine Recombinase, Chain B, Domain 2"/>
    <property type="match status" value="1"/>
</dbReference>
<evidence type="ECO:0000256" key="2">
    <source>
        <dbReference type="ARBA" id="ARBA00023125"/>
    </source>
</evidence>
<dbReference type="Pfam" id="PF00239">
    <property type="entry name" value="Resolvase"/>
    <property type="match status" value="1"/>
</dbReference>
<evidence type="ECO:0000259" key="6">
    <source>
        <dbReference type="PROSITE" id="PS51736"/>
    </source>
</evidence>
<accession>A0ABW9JBH8</accession>
<evidence type="ECO:0000256" key="3">
    <source>
        <dbReference type="ARBA" id="ARBA00023172"/>
    </source>
</evidence>
<reference evidence="8 9" key="1">
    <citation type="submission" date="2024-12" db="EMBL/GenBank/DDBJ databases">
        <authorList>
            <person name="Hu S."/>
        </authorList>
    </citation>
    <scope>NUCLEOTIDE SEQUENCE [LARGE SCALE GENOMIC DNA]</scope>
    <source>
        <strain evidence="8 9">THG-T11</strain>
    </source>
</reference>
<dbReference type="CDD" id="cd00338">
    <property type="entry name" value="Ser_Recombinase"/>
    <property type="match status" value="1"/>
</dbReference>
<evidence type="ECO:0000313" key="9">
    <source>
        <dbReference type="Proteomes" id="UP001517247"/>
    </source>
</evidence>
<dbReference type="SUPFAM" id="SSF53041">
    <property type="entry name" value="Resolvase-like"/>
    <property type="match status" value="1"/>
</dbReference>
<dbReference type="Pfam" id="PF07508">
    <property type="entry name" value="Recombinase"/>
    <property type="match status" value="1"/>
</dbReference>
<evidence type="ECO:0000259" key="7">
    <source>
        <dbReference type="PROSITE" id="PS51737"/>
    </source>
</evidence>
<dbReference type="PROSITE" id="PS51736">
    <property type="entry name" value="RECOMBINASES_3"/>
    <property type="match status" value="1"/>
</dbReference>
<evidence type="ECO:0000256" key="1">
    <source>
        <dbReference type="ARBA" id="ARBA00022908"/>
    </source>
</evidence>
<feature type="domain" description="Recombinase" evidence="7">
    <location>
        <begin position="164"/>
        <end position="269"/>
    </location>
</feature>
<dbReference type="PROSITE" id="PS00397">
    <property type="entry name" value="RECOMBINASES_1"/>
    <property type="match status" value="1"/>
</dbReference>
<keyword evidence="2" id="KW-0238">DNA-binding</keyword>
<dbReference type="InterPro" id="IPR006119">
    <property type="entry name" value="Resolv_N"/>
</dbReference>
<feature type="domain" description="Resolvase/invertase-type recombinase catalytic" evidence="6">
    <location>
        <begin position="3"/>
        <end position="152"/>
    </location>
</feature>
<dbReference type="InterPro" id="IPR011109">
    <property type="entry name" value="DNA_bind_recombinase_dom"/>
</dbReference>
<dbReference type="InterPro" id="IPR036162">
    <property type="entry name" value="Resolvase-like_N_sf"/>
</dbReference>
<proteinExistence type="predicted"/>
<dbReference type="Proteomes" id="UP001517247">
    <property type="component" value="Unassembled WGS sequence"/>
</dbReference>
<dbReference type="PANTHER" id="PTHR30461:SF23">
    <property type="entry name" value="DNA RECOMBINASE-RELATED"/>
    <property type="match status" value="1"/>
</dbReference>
<protein>
    <submittedName>
        <fullName evidence="8">Recombinase family protein</fullName>
    </submittedName>
</protein>
<dbReference type="SMART" id="SM00857">
    <property type="entry name" value="Resolvase"/>
    <property type="match status" value="1"/>
</dbReference>
<name>A0ABW9JBH8_9SPHI</name>
<organism evidence="8 9">
    <name type="scientific">Pedobacter ureilyticus</name>
    <dbReference type="NCBI Taxonomy" id="1393051"/>
    <lineage>
        <taxon>Bacteria</taxon>
        <taxon>Pseudomonadati</taxon>
        <taxon>Bacteroidota</taxon>
        <taxon>Sphingobacteriia</taxon>
        <taxon>Sphingobacteriales</taxon>
        <taxon>Sphingobacteriaceae</taxon>
        <taxon>Pedobacter</taxon>
    </lineage>
</organism>
<keyword evidence="5" id="KW-0175">Coiled coil</keyword>
<dbReference type="PROSITE" id="PS51737">
    <property type="entry name" value="RECOMBINASE_DNA_BIND"/>
    <property type="match status" value="1"/>
</dbReference>
<keyword evidence="1" id="KW-0229">DNA integration</keyword>
<keyword evidence="3" id="KW-0233">DNA recombination</keyword>
<dbReference type="InterPro" id="IPR050639">
    <property type="entry name" value="SSR_resolvase"/>
</dbReference>
<keyword evidence="9" id="KW-1185">Reference proteome</keyword>
<sequence length="523" mass="60694">MAKAHLYIRVSTDEQADRGFSQRDQAERLTAYCQRLQIDIGKVIFEDHSAKTFERPEWKNLLSNIKRSKGNDCDFILFTKWDRFSRNTSDAYQMISILRSYGIEVMAIDQPLDLSIPESKMMLAVFLSMPEVENDRRASNVFFGMRRGKKEGRWMGMALPGYKNLTTESGRKYIALIEPEASHMKWAFERISEGIYGTEVIWKMARRRGLKCSKGSFWSAITNPCYCGKVVVPAYKDEEMQIVEGKHEALISEELFNEVQEVMKGRKKKPALRQTFDEKLPLRGFLMCPKCDWLMTGSASKGRSAYYHYYHCKHECKVRYPISLVHETFENELRALIPRPGSMEIYQEIIMDIVAVEESARETHIKRCLALITDQENKVKKAKSLLLSEIIDIDEYQEIKEDCQAKISNFKTRQLQQGRTTEERKKIEKTIKKALENLRDIIRLYEDSDVDHKRTIIATLFPNKWLFDGKKHRTGRMSEGAELIYMRNKELQNKKTGNTVLKNSISGMVPRAGIEPARFPIGV</sequence>
<feature type="active site" description="O-(5'-phospho-DNA)-serine intermediate" evidence="4">
    <location>
        <position position="11"/>
    </location>
</feature>
<dbReference type="Gene3D" id="3.40.50.1390">
    <property type="entry name" value="Resolvase, N-terminal catalytic domain"/>
    <property type="match status" value="1"/>
</dbReference>
<evidence type="ECO:0000256" key="5">
    <source>
        <dbReference type="SAM" id="Coils"/>
    </source>
</evidence>
<dbReference type="PANTHER" id="PTHR30461">
    <property type="entry name" value="DNA-INVERTASE FROM LAMBDOID PROPHAGE"/>
    <property type="match status" value="1"/>
</dbReference>